<protein>
    <submittedName>
        <fullName evidence="1">Uncharacterized protein</fullName>
    </submittedName>
</protein>
<dbReference type="EMBL" id="CP056030">
    <property type="protein sequence ID" value="QKZ06785.1"/>
    <property type="molecule type" value="Genomic_DNA"/>
</dbReference>
<accession>A0A7D5H3F1</accession>
<keyword evidence="2" id="KW-1185">Reference proteome</keyword>
<sequence>MNSDKKAFLEHMAKARHTVAQWPQWKQNILRAAPMQLADQGLAAAQARADRK</sequence>
<evidence type="ECO:0000313" key="2">
    <source>
        <dbReference type="Proteomes" id="UP000509568"/>
    </source>
</evidence>
<proteinExistence type="predicted"/>
<dbReference type="KEGG" id="pez:HWQ56_24595"/>
<reference evidence="1 2" key="1">
    <citation type="submission" date="2020-06" db="EMBL/GenBank/DDBJ databases">
        <title>Pseudomonas eucalypticola sp. nov., an endophyte of Eucalyptus dunnii leaves with biocontrol ability of eucalyptus leaf blight.</title>
        <authorList>
            <person name="Liu Y."/>
            <person name="Song Z."/>
            <person name="Zeng H."/>
            <person name="Lu M."/>
            <person name="Wang X."/>
            <person name="Lian X."/>
            <person name="Zhang Q."/>
        </authorList>
    </citation>
    <scope>NUCLEOTIDE SEQUENCE [LARGE SCALE GENOMIC DNA]</scope>
    <source>
        <strain evidence="1 2">NP-1</strain>
    </source>
</reference>
<organism evidence="1 2">
    <name type="scientific">Pseudomonas eucalypticola</name>
    <dbReference type="NCBI Taxonomy" id="2599595"/>
    <lineage>
        <taxon>Bacteria</taxon>
        <taxon>Pseudomonadati</taxon>
        <taxon>Pseudomonadota</taxon>
        <taxon>Gammaproteobacteria</taxon>
        <taxon>Pseudomonadales</taxon>
        <taxon>Pseudomonadaceae</taxon>
        <taxon>Pseudomonas</taxon>
    </lineage>
</organism>
<dbReference type="AlphaFoldDB" id="A0A7D5H3F1"/>
<name>A0A7D5H3F1_9PSED</name>
<dbReference type="Proteomes" id="UP000509568">
    <property type="component" value="Chromosome"/>
</dbReference>
<gene>
    <name evidence="1" type="ORF">HWQ56_24595</name>
</gene>
<evidence type="ECO:0000313" key="1">
    <source>
        <dbReference type="EMBL" id="QKZ06785.1"/>
    </source>
</evidence>
<dbReference type="RefSeq" id="WP_176571983.1">
    <property type="nucleotide sequence ID" value="NZ_CP056030.1"/>
</dbReference>